<sequence length="110" mass="11625">MTLNFTGIEALIRAAASDGLLDAAEVVKQEAVERCPKDTGQLRNTAGTKAEGLEAIVHFGDDTTPYAVVQHEALGYDHQDGQAKYLENAVVATKATVAAVIGESIRRVTA</sequence>
<name>A0A9Q2PEK5_RHOHA</name>
<dbReference type="Proteomes" id="UP000603463">
    <property type="component" value="Unassembled WGS sequence"/>
</dbReference>
<evidence type="ECO:0000313" key="2">
    <source>
        <dbReference type="EMBL" id="NKT78128.1"/>
    </source>
</evidence>
<dbReference type="RefSeq" id="WP_084846564.1">
    <property type="nucleotide sequence ID" value="NZ_JAJNNF010000048.1"/>
</dbReference>
<dbReference type="AlphaFoldDB" id="A0A9Q2PEK5"/>
<protein>
    <recommendedName>
        <fullName evidence="4">HK97 gp10 family phage protein</fullName>
    </recommendedName>
</protein>
<evidence type="ECO:0008006" key="4">
    <source>
        <dbReference type="Google" id="ProtNLM"/>
    </source>
</evidence>
<dbReference type="EMBL" id="WVBC01000030">
    <property type="protein sequence ID" value="NKT78128.1"/>
    <property type="molecule type" value="Genomic_DNA"/>
</dbReference>
<reference evidence="1" key="1">
    <citation type="submission" date="2019-11" db="EMBL/GenBank/DDBJ databases">
        <title>Spread of Macrolides and rifampicin resistant Rhodococcus equi in clinical isolates in the USA.</title>
        <authorList>
            <person name="Alvarez-Narvaez S."/>
            <person name="Huber L."/>
            <person name="Cohen N.D."/>
            <person name="Slovis N."/>
            <person name="Greiter M."/>
            <person name="Giguere S."/>
            <person name="Hart K."/>
        </authorList>
    </citation>
    <scope>NUCLEOTIDE SEQUENCE</scope>
    <source>
        <strain evidence="1">Lh_17</strain>
    </source>
</reference>
<gene>
    <name evidence="1" type="ORF">GS441_18880</name>
    <name evidence="2" type="ORF">GS882_08430</name>
</gene>
<evidence type="ECO:0000313" key="1">
    <source>
        <dbReference type="EMBL" id="MBM4567407.1"/>
    </source>
</evidence>
<reference evidence="2" key="2">
    <citation type="journal article" date="2020" name="Environ. Microbiol.">
        <title>The novel and transferable erm(51) gene confers Macrolides, Lincosamides, and Streptogramins B (MLSB) resistance to clonal Rhodococcus equi in the environment.</title>
        <authorList>
            <person name="Huber L."/>
            <person name="Giguere S."/>
            <person name="Slovis N.M."/>
            <person name="Alvarez-Narvaez S."/>
            <person name="Hart K.A."/>
            <person name="Greiter M."/>
            <person name="Morris E.R.A."/>
            <person name="Cohen N.D."/>
        </authorList>
    </citation>
    <scope>NUCLEOTIDE SEQUENCE</scope>
    <source>
        <strain evidence="2">Lh_116_1</strain>
    </source>
</reference>
<accession>A0A9Q2PEK5</accession>
<dbReference type="EMBL" id="WUXR01000012">
    <property type="protein sequence ID" value="MBM4567407.1"/>
    <property type="molecule type" value="Genomic_DNA"/>
</dbReference>
<proteinExistence type="predicted"/>
<organism evidence="1 3">
    <name type="scientific">Rhodococcus hoagii</name>
    <name type="common">Corynebacterium equii</name>
    <dbReference type="NCBI Taxonomy" id="43767"/>
    <lineage>
        <taxon>Bacteria</taxon>
        <taxon>Bacillati</taxon>
        <taxon>Actinomycetota</taxon>
        <taxon>Actinomycetes</taxon>
        <taxon>Mycobacteriales</taxon>
        <taxon>Nocardiaceae</taxon>
        <taxon>Prescottella</taxon>
    </lineage>
</organism>
<comment type="caution">
    <text evidence="1">The sequence shown here is derived from an EMBL/GenBank/DDBJ whole genome shotgun (WGS) entry which is preliminary data.</text>
</comment>
<evidence type="ECO:0000313" key="3">
    <source>
        <dbReference type="Proteomes" id="UP000808906"/>
    </source>
</evidence>
<dbReference type="Proteomes" id="UP000808906">
    <property type="component" value="Unassembled WGS sequence"/>
</dbReference>